<evidence type="ECO:0000256" key="5">
    <source>
        <dbReference type="ARBA" id="ARBA00022490"/>
    </source>
</evidence>
<evidence type="ECO:0000256" key="11">
    <source>
        <dbReference type="ARBA" id="ARBA00023136"/>
    </source>
</evidence>
<dbReference type="InterPro" id="IPR029069">
    <property type="entry name" value="HotDog_dom_sf"/>
</dbReference>
<comment type="subcellular location">
    <subcellularLocation>
        <location evidence="3">Cell projection</location>
        <location evidence="3">Ruffle membrane</location>
    </subcellularLocation>
    <subcellularLocation>
        <location evidence="2">Cytoplasm</location>
    </subcellularLocation>
    <subcellularLocation>
        <location evidence="1">Membrane</location>
        <topology evidence="1">Peripheral membrane protein</topology>
    </subcellularLocation>
</comment>
<keyword evidence="7" id="KW-0378">Hydrolase</keyword>
<comment type="catalytic activity">
    <reaction evidence="13">
        <text>(5Z,8Z,11Z,14Z)-eicosatetraenoyl-CoA + H2O = (5Z,8Z,11Z,14Z)-eicosatetraenoate + CoA + H(+)</text>
        <dbReference type="Rhea" id="RHEA:40151"/>
        <dbReference type="ChEBI" id="CHEBI:15377"/>
        <dbReference type="ChEBI" id="CHEBI:15378"/>
        <dbReference type="ChEBI" id="CHEBI:32395"/>
        <dbReference type="ChEBI" id="CHEBI:57287"/>
        <dbReference type="ChEBI" id="CHEBI:57368"/>
    </reaction>
    <physiologicalReaction direction="left-to-right" evidence="13">
        <dbReference type="Rhea" id="RHEA:40152"/>
    </physiologicalReaction>
</comment>
<evidence type="ECO:0000256" key="9">
    <source>
        <dbReference type="ARBA" id="ARBA00022946"/>
    </source>
</evidence>
<evidence type="ECO:0000256" key="10">
    <source>
        <dbReference type="ARBA" id="ARBA00023098"/>
    </source>
</evidence>
<comment type="catalytic activity">
    <reaction evidence="21">
        <text>decanoyl-CoA + H2O = decanoate + CoA + H(+)</text>
        <dbReference type="Rhea" id="RHEA:40059"/>
        <dbReference type="ChEBI" id="CHEBI:15377"/>
        <dbReference type="ChEBI" id="CHEBI:15378"/>
        <dbReference type="ChEBI" id="CHEBI:27689"/>
        <dbReference type="ChEBI" id="CHEBI:57287"/>
        <dbReference type="ChEBI" id="CHEBI:61430"/>
    </reaction>
    <physiologicalReaction direction="left-to-right" evidence="21">
        <dbReference type="Rhea" id="RHEA:40060"/>
    </physiologicalReaction>
</comment>
<dbReference type="CDD" id="cd03443">
    <property type="entry name" value="PaaI_thioesterase"/>
    <property type="match status" value="1"/>
</dbReference>
<evidence type="ECO:0000256" key="15">
    <source>
        <dbReference type="ARBA" id="ARBA00038456"/>
    </source>
</evidence>
<dbReference type="AlphaFoldDB" id="A0A3N1CQB1"/>
<keyword evidence="5" id="KW-0963">Cytoplasm</keyword>
<evidence type="ECO:0000256" key="3">
    <source>
        <dbReference type="ARBA" id="ARBA00004632"/>
    </source>
</evidence>
<evidence type="ECO:0000256" key="20">
    <source>
        <dbReference type="ARBA" id="ARBA00047734"/>
    </source>
</evidence>
<reference evidence="25 26" key="1">
    <citation type="submission" date="2018-11" db="EMBL/GenBank/DDBJ databases">
        <title>Sequencing the genomes of 1000 actinobacteria strains.</title>
        <authorList>
            <person name="Klenk H.-P."/>
        </authorList>
    </citation>
    <scope>NUCLEOTIDE SEQUENCE [LARGE SCALE GENOMIC DNA]</scope>
    <source>
        <strain evidence="25 26">DSM 44254</strain>
    </source>
</reference>
<dbReference type="GO" id="GO:0016020">
    <property type="term" value="C:membrane"/>
    <property type="evidence" value="ECO:0007669"/>
    <property type="project" value="UniProtKB-SubCell"/>
</dbReference>
<evidence type="ECO:0000256" key="23">
    <source>
        <dbReference type="ARBA" id="ARBA00048180"/>
    </source>
</evidence>
<comment type="catalytic activity">
    <reaction evidence="23">
        <text>tetradecanoyl-CoA + H2O = tetradecanoate + CoA + H(+)</text>
        <dbReference type="Rhea" id="RHEA:40119"/>
        <dbReference type="ChEBI" id="CHEBI:15377"/>
        <dbReference type="ChEBI" id="CHEBI:15378"/>
        <dbReference type="ChEBI" id="CHEBI:30807"/>
        <dbReference type="ChEBI" id="CHEBI:57287"/>
        <dbReference type="ChEBI" id="CHEBI:57385"/>
    </reaction>
    <physiologicalReaction direction="left-to-right" evidence="23">
        <dbReference type="Rhea" id="RHEA:40120"/>
    </physiologicalReaction>
</comment>
<evidence type="ECO:0000256" key="19">
    <source>
        <dbReference type="ARBA" id="ARBA00047588"/>
    </source>
</evidence>
<keyword evidence="11" id="KW-0472">Membrane</keyword>
<evidence type="ECO:0000256" key="21">
    <source>
        <dbReference type="ARBA" id="ARBA00047969"/>
    </source>
</evidence>
<dbReference type="RefSeq" id="WP_123662688.1">
    <property type="nucleotide sequence ID" value="NZ_RJKE01000001.1"/>
</dbReference>
<dbReference type="InterPro" id="IPR006683">
    <property type="entry name" value="Thioestr_dom"/>
</dbReference>
<protein>
    <recommendedName>
        <fullName evidence="17">Acyl-coenzyme A thioesterase THEM4</fullName>
        <ecNumber evidence="16">3.1.2.2</ecNumber>
    </recommendedName>
    <alternativeName>
        <fullName evidence="18">Thioesterase superfamily member 4</fullName>
    </alternativeName>
</protein>
<dbReference type="EC" id="3.1.2.2" evidence="16"/>
<dbReference type="Gene3D" id="3.10.129.10">
    <property type="entry name" value="Hotdog Thioesterase"/>
    <property type="match status" value="1"/>
</dbReference>
<evidence type="ECO:0000256" key="16">
    <source>
        <dbReference type="ARBA" id="ARBA00038848"/>
    </source>
</evidence>
<comment type="catalytic activity">
    <reaction evidence="19">
        <text>octanoyl-CoA + H2O = octanoate + CoA + H(+)</text>
        <dbReference type="Rhea" id="RHEA:30143"/>
        <dbReference type="ChEBI" id="CHEBI:15377"/>
        <dbReference type="ChEBI" id="CHEBI:15378"/>
        <dbReference type="ChEBI" id="CHEBI:25646"/>
        <dbReference type="ChEBI" id="CHEBI:57287"/>
        <dbReference type="ChEBI" id="CHEBI:57386"/>
    </reaction>
    <physiologicalReaction direction="left-to-right" evidence="19">
        <dbReference type="Rhea" id="RHEA:30144"/>
    </physiologicalReaction>
</comment>
<keyword evidence="10" id="KW-0443">Lipid metabolism</keyword>
<dbReference type="Proteomes" id="UP000272400">
    <property type="component" value="Unassembled WGS sequence"/>
</dbReference>
<evidence type="ECO:0000256" key="2">
    <source>
        <dbReference type="ARBA" id="ARBA00004496"/>
    </source>
</evidence>
<comment type="catalytic activity">
    <reaction evidence="14">
        <text>(9Z)-octadecenoyl-CoA + H2O = (9Z)-octadecenoate + CoA + H(+)</text>
        <dbReference type="Rhea" id="RHEA:40139"/>
        <dbReference type="ChEBI" id="CHEBI:15377"/>
        <dbReference type="ChEBI" id="CHEBI:15378"/>
        <dbReference type="ChEBI" id="CHEBI:30823"/>
        <dbReference type="ChEBI" id="CHEBI:57287"/>
        <dbReference type="ChEBI" id="CHEBI:57387"/>
    </reaction>
    <physiologicalReaction direction="left-to-right" evidence="14">
        <dbReference type="Rhea" id="RHEA:40140"/>
    </physiologicalReaction>
</comment>
<comment type="catalytic activity">
    <reaction evidence="20">
        <text>hexadecanoyl-CoA + H2O = hexadecanoate + CoA + H(+)</text>
        <dbReference type="Rhea" id="RHEA:16645"/>
        <dbReference type="ChEBI" id="CHEBI:7896"/>
        <dbReference type="ChEBI" id="CHEBI:15377"/>
        <dbReference type="ChEBI" id="CHEBI:15378"/>
        <dbReference type="ChEBI" id="CHEBI:57287"/>
        <dbReference type="ChEBI" id="CHEBI:57379"/>
        <dbReference type="EC" id="3.1.2.2"/>
    </reaction>
    <physiologicalReaction direction="left-to-right" evidence="20">
        <dbReference type="Rhea" id="RHEA:16646"/>
    </physiologicalReaction>
</comment>
<dbReference type="PANTHER" id="PTHR12418">
    <property type="entry name" value="ACYL-COENZYME A THIOESTERASE THEM4"/>
    <property type="match status" value="1"/>
</dbReference>
<evidence type="ECO:0000256" key="12">
    <source>
        <dbReference type="ARBA" id="ARBA00023273"/>
    </source>
</evidence>
<keyword evidence="4" id="KW-1003">Cell membrane</keyword>
<keyword evidence="26" id="KW-1185">Reference proteome</keyword>
<evidence type="ECO:0000256" key="18">
    <source>
        <dbReference type="ARBA" id="ARBA00043210"/>
    </source>
</evidence>
<dbReference type="InterPro" id="IPR052365">
    <property type="entry name" value="THEM4/THEM5_acyl-CoA_thioest"/>
</dbReference>
<keyword evidence="9" id="KW-0809">Transit peptide</keyword>
<evidence type="ECO:0000256" key="6">
    <source>
        <dbReference type="ARBA" id="ARBA00022703"/>
    </source>
</evidence>
<dbReference type="EMBL" id="RJKE01000001">
    <property type="protein sequence ID" value="ROO83482.1"/>
    <property type="molecule type" value="Genomic_DNA"/>
</dbReference>
<dbReference type="GO" id="GO:0006631">
    <property type="term" value="P:fatty acid metabolic process"/>
    <property type="evidence" value="ECO:0007669"/>
    <property type="project" value="UniProtKB-KW"/>
</dbReference>
<dbReference type="GO" id="GO:0005737">
    <property type="term" value="C:cytoplasm"/>
    <property type="evidence" value="ECO:0007669"/>
    <property type="project" value="UniProtKB-SubCell"/>
</dbReference>
<dbReference type="PANTHER" id="PTHR12418:SF19">
    <property type="entry name" value="ACYL-COENZYME A THIOESTERASE THEM4"/>
    <property type="match status" value="1"/>
</dbReference>
<accession>A0A3N1CQB1</accession>
<comment type="similarity">
    <text evidence="15">Belongs to the THEM4/THEM5 thioesterase family.</text>
</comment>
<evidence type="ECO:0000256" key="22">
    <source>
        <dbReference type="ARBA" id="ARBA00048074"/>
    </source>
</evidence>
<dbReference type="GO" id="GO:0016787">
    <property type="term" value="F:hydrolase activity"/>
    <property type="evidence" value="ECO:0007669"/>
    <property type="project" value="UniProtKB-KW"/>
</dbReference>
<evidence type="ECO:0000256" key="4">
    <source>
        <dbReference type="ARBA" id="ARBA00022475"/>
    </source>
</evidence>
<evidence type="ECO:0000256" key="8">
    <source>
        <dbReference type="ARBA" id="ARBA00022832"/>
    </source>
</evidence>
<keyword evidence="6" id="KW-0053">Apoptosis</keyword>
<organism evidence="25 26">
    <name type="scientific">Actinocorallia herbida</name>
    <dbReference type="NCBI Taxonomy" id="58109"/>
    <lineage>
        <taxon>Bacteria</taxon>
        <taxon>Bacillati</taxon>
        <taxon>Actinomycetota</taxon>
        <taxon>Actinomycetes</taxon>
        <taxon>Streptosporangiales</taxon>
        <taxon>Thermomonosporaceae</taxon>
        <taxon>Actinocorallia</taxon>
    </lineage>
</organism>
<name>A0A3N1CQB1_9ACTN</name>
<comment type="caution">
    <text evidence="25">The sequence shown here is derived from an EMBL/GenBank/DDBJ whole genome shotgun (WGS) entry which is preliminary data.</text>
</comment>
<comment type="catalytic activity">
    <reaction evidence="22">
        <text>dodecanoyl-CoA + H2O = dodecanoate + CoA + H(+)</text>
        <dbReference type="Rhea" id="RHEA:30135"/>
        <dbReference type="ChEBI" id="CHEBI:15377"/>
        <dbReference type="ChEBI" id="CHEBI:15378"/>
        <dbReference type="ChEBI" id="CHEBI:18262"/>
        <dbReference type="ChEBI" id="CHEBI:57287"/>
        <dbReference type="ChEBI" id="CHEBI:57375"/>
    </reaction>
    <physiologicalReaction direction="left-to-right" evidence="22">
        <dbReference type="Rhea" id="RHEA:30136"/>
    </physiologicalReaction>
</comment>
<evidence type="ECO:0000256" key="13">
    <source>
        <dbReference type="ARBA" id="ARBA00035852"/>
    </source>
</evidence>
<sequence length="230" mass="24539">MTTALPPTIRPQDRSFLGEEQVAVRARLAEEVRALIDAVVLTDVPDAEIAEITGQVRALTDRLGAARLGAAPMADTPIDGLIASGMSRQLGNPVTGVLNPVAPPIPFEALPDGSVRSVFTLDEPYEGPPGLVHGGISAAIFDQVLGMTAGMSGVPGFTATLELRYRRPTPLRVPLTLKARITRREGRKCWADGEITTPDGRVTVEATAMFVTPRHLLAEEADEAQEQRTS</sequence>
<dbReference type="SUPFAM" id="SSF54637">
    <property type="entry name" value="Thioesterase/thiol ester dehydrase-isomerase"/>
    <property type="match status" value="1"/>
</dbReference>
<keyword evidence="8" id="KW-0276">Fatty acid metabolism</keyword>
<evidence type="ECO:0000313" key="25">
    <source>
        <dbReference type="EMBL" id="ROO83482.1"/>
    </source>
</evidence>
<proteinExistence type="inferred from homology"/>
<gene>
    <name evidence="25" type="ORF">EDD29_0985</name>
</gene>
<evidence type="ECO:0000313" key="26">
    <source>
        <dbReference type="Proteomes" id="UP000272400"/>
    </source>
</evidence>
<keyword evidence="12" id="KW-0966">Cell projection</keyword>
<evidence type="ECO:0000256" key="7">
    <source>
        <dbReference type="ARBA" id="ARBA00022801"/>
    </source>
</evidence>
<dbReference type="OrthoDB" id="5242242at2"/>
<evidence type="ECO:0000256" key="14">
    <source>
        <dbReference type="ARBA" id="ARBA00037002"/>
    </source>
</evidence>
<evidence type="ECO:0000259" key="24">
    <source>
        <dbReference type="Pfam" id="PF03061"/>
    </source>
</evidence>
<dbReference type="Pfam" id="PF03061">
    <property type="entry name" value="4HBT"/>
    <property type="match status" value="1"/>
</dbReference>
<evidence type="ECO:0000256" key="1">
    <source>
        <dbReference type="ARBA" id="ARBA00004170"/>
    </source>
</evidence>
<evidence type="ECO:0000256" key="17">
    <source>
        <dbReference type="ARBA" id="ARBA00040123"/>
    </source>
</evidence>
<feature type="domain" description="Thioesterase" evidence="24">
    <location>
        <begin position="130"/>
        <end position="202"/>
    </location>
</feature>